<reference evidence="2" key="1">
    <citation type="submission" date="2018-05" db="EMBL/GenBank/DDBJ databases">
        <authorList>
            <person name="Lanie J.A."/>
            <person name="Ng W.-L."/>
            <person name="Kazmierczak K.M."/>
            <person name="Andrzejewski T.M."/>
            <person name="Davidsen T.M."/>
            <person name="Wayne K.J."/>
            <person name="Tettelin H."/>
            <person name="Glass J.I."/>
            <person name="Rusch D."/>
            <person name="Podicherti R."/>
            <person name="Tsui H.-C.T."/>
            <person name="Winkler M.E."/>
        </authorList>
    </citation>
    <scope>NUCLEOTIDE SEQUENCE</scope>
</reference>
<sequence length="23" mass="2595">SDERNLTEPSTNCAKIEEWLTAS</sequence>
<dbReference type="AlphaFoldDB" id="A0A383BU79"/>
<organism evidence="2">
    <name type="scientific">marine metagenome</name>
    <dbReference type="NCBI Taxonomy" id="408172"/>
    <lineage>
        <taxon>unclassified sequences</taxon>
        <taxon>metagenomes</taxon>
        <taxon>ecological metagenomes</taxon>
    </lineage>
</organism>
<proteinExistence type="predicted"/>
<evidence type="ECO:0000313" key="2">
    <source>
        <dbReference type="EMBL" id="SVE23390.1"/>
    </source>
</evidence>
<name>A0A383BU79_9ZZZZ</name>
<gene>
    <name evidence="2" type="ORF">METZ01_LOCUS476244</name>
</gene>
<evidence type="ECO:0000256" key="1">
    <source>
        <dbReference type="SAM" id="MobiDB-lite"/>
    </source>
</evidence>
<feature type="non-terminal residue" evidence="2">
    <location>
        <position position="1"/>
    </location>
</feature>
<feature type="region of interest" description="Disordered" evidence="1">
    <location>
        <begin position="1"/>
        <end position="23"/>
    </location>
</feature>
<accession>A0A383BU79</accession>
<protein>
    <submittedName>
        <fullName evidence="2">Uncharacterized protein</fullName>
    </submittedName>
</protein>
<dbReference type="EMBL" id="UINC01203234">
    <property type="protein sequence ID" value="SVE23390.1"/>
    <property type="molecule type" value="Genomic_DNA"/>
</dbReference>